<keyword evidence="2" id="KW-1185">Reference proteome</keyword>
<proteinExistence type="predicted"/>
<accession>A0ABS3UTU2</accession>
<gene>
    <name evidence="1" type="ORF">J5X75_31225</name>
</gene>
<evidence type="ECO:0000313" key="1">
    <source>
        <dbReference type="EMBL" id="MBO3741986.1"/>
    </source>
</evidence>
<organism evidence="1 2">
    <name type="scientific">Actinoplanes flavus</name>
    <dbReference type="NCBI Taxonomy" id="2820290"/>
    <lineage>
        <taxon>Bacteria</taxon>
        <taxon>Bacillati</taxon>
        <taxon>Actinomycetota</taxon>
        <taxon>Actinomycetes</taxon>
        <taxon>Micromonosporales</taxon>
        <taxon>Micromonosporaceae</taxon>
        <taxon>Actinoplanes</taxon>
    </lineage>
</organism>
<sequence length="61" mass="6927">MAAFRVGDVVVTVDFDATQITPVSDEVSMERLIRAVHQRLVDWRQPVGGRRICTIFDLLAR</sequence>
<protein>
    <submittedName>
        <fullName evidence="1">Uncharacterized protein</fullName>
    </submittedName>
</protein>
<reference evidence="1 2" key="1">
    <citation type="submission" date="2021-03" db="EMBL/GenBank/DDBJ databases">
        <title>Actinoplanes flavus sp. nov., a novel actinomycete isolated from Coconut Palm rhizosphere soil.</title>
        <authorList>
            <person name="Luo X."/>
        </authorList>
    </citation>
    <scope>NUCLEOTIDE SEQUENCE [LARGE SCALE GENOMIC DNA]</scope>
    <source>
        <strain evidence="1 2">NEAU-H7</strain>
    </source>
</reference>
<dbReference type="RefSeq" id="WP_208471130.1">
    <property type="nucleotide sequence ID" value="NZ_JAGFNS010000025.1"/>
</dbReference>
<dbReference type="Proteomes" id="UP000679690">
    <property type="component" value="Unassembled WGS sequence"/>
</dbReference>
<dbReference type="EMBL" id="JAGFNS010000025">
    <property type="protein sequence ID" value="MBO3741986.1"/>
    <property type="molecule type" value="Genomic_DNA"/>
</dbReference>
<name>A0ABS3UTU2_9ACTN</name>
<evidence type="ECO:0000313" key="2">
    <source>
        <dbReference type="Proteomes" id="UP000679690"/>
    </source>
</evidence>
<comment type="caution">
    <text evidence="1">The sequence shown here is derived from an EMBL/GenBank/DDBJ whole genome shotgun (WGS) entry which is preliminary data.</text>
</comment>